<reference evidence="2" key="1">
    <citation type="submission" date="2005-09" db="EMBL/GenBank/DDBJ databases">
        <authorList>
            <person name="Mural R.J."/>
            <person name="Li P.W."/>
            <person name="Adams M.D."/>
            <person name="Amanatides P.G."/>
            <person name="Baden-Tillson H."/>
            <person name="Barnstead M."/>
            <person name="Chin S.H."/>
            <person name="Dew I."/>
            <person name="Evans C.A."/>
            <person name="Ferriera S."/>
            <person name="Flanigan M."/>
            <person name="Fosler C."/>
            <person name="Glodek A."/>
            <person name="Gu Z."/>
            <person name="Holt R.A."/>
            <person name="Jennings D."/>
            <person name="Kraft C.L."/>
            <person name="Lu F."/>
            <person name="Nguyen T."/>
            <person name="Nusskern D.R."/>
            <person name="Pfannkoch C.M."/>
            <person name="Sitter C."/>
            <person name="Sutton G.G."/>
            <person name="Venter J.C."/>
            <person name="Wang Z."/>
            <person name="Woodage T."/>
            <person name="Zheng X.H."/>
            <person name="Zhong F."/>
        </authorList>
    </citation>
    <scope>NUCLEOTIDE SEQUENCE [LARGE SCALE GENOMIC DNA]</scope>
    <source>
        <strain>BN</strain>
        <strain evidence="2">Sprague-Dawley</strain>
    </source>
</reference>
<evidence type="ECO:0000313" key="2">
    <source>
        <dbReference type="Proteomes" id="UP000234681"/>
    </source>
</evidence>
<name>A6HAP2_RAT</name>
<sequence>MTFIGCYGLGLWGLPVISQDHPHFQWCFPENKLSLFLFVSVCPWSNSLLWNTRIWALQQTP</sequence>
<protein>
    <submittedName>
        <fullName evidence="1">RCG62226</fullName>
    </submittedName>
</protein>
<proteinExistence type="predicted"/>
<dbReference type="AlphaFoldDB" id="A6HAP2"/>
<evidence type="ECO:0000313" key="1">
    <source>
        <dbReference type="EMBL" id="EDM03097.1"/>
    </source>
</evidence>
<gene>
    <name evidence="1" type="ORF">rCG_62226</name>
</gene>
<dbReference type="Proteomes" id="UP000234681">
    <property type="component" value="Chromosome 6"/>
</dbReference>
<dbReference type="EMBL" id="CH473947">
    <property type="protein sequence ID" value="EDM03097.1"/>
    <property type="molecule type" value="Genomic_DNA"/>
</dbReference>
<organism evidence="1 2">
    <name type="scientific">Rattus norvegicus</name>
    <name type="common">Rat</name>
    <dbReference type="NCBI Taxonomy" id="10116"/>
    <lineage>
        <taxon>Eukaryota</taxon>
        <taxon>Metazoa</taxon>
        <taxon>Chordata</taxon>
        <taxon>Craniata</taxon>
        <taxon>Vertebrata</taxon>
        <taxon>Euteleostomi</taxon>
        <taxon>Mammalia</taxon>
        <taxon>Eutheria</taxon>
        <taxon>Euarchontoglires</taxon>
        <taxon>Glires</taxon>
        <taxon>Rodentia</taxon>
        <taxon>Myomorpha</taxon>
        <taxon>Muroidea</taxon>
        <taxon>Muridae</taxon>
        <taxon>Murinae</taxon>
        <taxon>Rattus</taxon>
    </lineage>
</organism>
<accession>A6HAP2</accession>